<keyword evidence="6" id="KW-0564">Palmitate</keyword>
<dbReference type="EC" id="2.3.1.225" evidence="10"/>
<evidence type="ECO:0000259" key="11">
    <source>
        <dbReference type="Pfam" id="PF01529"/>
    </source>
</evidence>
<comment type="similarity">
    <text evidence="10">Belongs to the DHHC palmitoyltransferase family.</text>
</comment>
<gene>
    <name evidence="12" type="ORF">VICG_00537</name>
</gene>
<evidence type="ECO:0000256" key="9">
    <source>
        <dbReference type="ARBA" id="ARBA00048048"/>
    </source>
</evidence>
<accession>L2GNG6</accession>
<protein>
    <recommendedName>
        <fullName evidence="10">Palmitoyltransferase</fullName>
        <ecNumber evidence="10">2.3.1.225</ecNumber>
    </recommendedName>
</protein>
<comment type="subcellular location">
    <subcellularLocation>
        <location evidence="1">Membrane</location>
        <topology evidence="1">Multi-pass membrane protein</topology>
    </subcellularLocation>
</comment>
<keyword evidence="4 10" id="KW-1133">Transmembrane helix</keyword>
<dbReference type="OMA" id="SDGIYFK"/>
<dbReference type="HOGENOM" id="CLU_027721_3_0_1"/>
<dbReference type="STRING" id="993615.L2GNG6"/>
<evidence type="ECO:0000256" key="5">
    <source>
        <dbReference type="ARBA" id="ARBA00023136"/>
    </source>
</evidence>
<dbReference type="AlphaFoldDB" id="L2GNG6"/>
<dbReference type="GO" id="GO:0005783">
    <property type="term" value="C:endoplasmic reticulum"/>
    <property type="evidence" value="ECO:0007669"/>
    <property type="project" value="TreeGrafter"/>
</dbReference>
<feature type="domain" description="Palmitoyltransferase DHHC" evidence="11">
    <location>
        <begin position="108"/>
        <end position="228"/>
    </location>
</feature>
<dbReference type="InterPro" id="IPR001594">
    <property type="entry name" value="Palmitoyltrfase_DHHC"/>
</dbReference>
<dbReference type="Pfam" id="PF01529">
    <property type="entry name" value="DHHC"/>
    <property type="match status" value="1"/>
</dbReference>
<feature type="transmembrane region" description="Helical" evidence="10">
    <location>
        <begin position="155"/>
        <end position="173"/>
    </location>
</feature>
<dbReference type="GO" id="GO:0016020">
    <property type="term" value="C:membrane"/>
    <property type="evidence" value="ECO:0007669"/>
    <property type="project" value="UniProtKB-SubCell"/>
</dbReference>
<dbReference type="PROSITE" id="PS50216">
    <property type="entry name" value="DHHC"/>
    <property type="match status" value="1"/>
</dbReference>
<comment type="domain">
    <text evidence="10">The DHHC domain is required for palmitoyltransferase activity.</text>
</comment>
<dbReference type="GO" id="GO:0005794">
    <property type="term" value="C:Golgi apparatus"/>
    <property type="evidence" value="ECO:0007669"/>
    <property type="project" value="TreeGrafter"/>
</dbReference>
<dbReference type="PANTHER" id="PTHR22883:SF147">
    <property type="entry name" value="PALMITOYLTRANSFERASE"/>
    <property type="match status" value="1"/>
</dbReference>
<keyword evidence="5 10" id="KW-0472">Membrane</keyword>
<keyword evidence="13" id="KW-1185">Reference proteome</keyword>
<feature type="transmembrane region" description="Helical" evidence="10">
    <location>
        <begin position="13"/>
        <end position="35"/>
    </location>
</feature>
<proteinExistence type="inferred from homology"/>
<dbReference type="GO" id="GO:0019706">
    <property type="term" value="F:protein-cysteine S-palmitoyltransferase activity"/>
    <property type="evidence" value="ECO:0007669"/>
    <property type="project" value="UniProtKB-EC"/>
</dbReference>
<keyword evidence="8 10" id="KW-0012">Acyltransferase</keyword>
<keyword evidence="2 10" id="KW-0808">Transferase</keyword>
<evidence type="ECO:0000256" key="6">
    <source>
        <dbReference type="ARBA" id="ARBA00023139"/>
    </source>
</evidence>
<name>L2GNG6_VITCO</name>
<dbReference type="GeneID" id="19881254"/>
<evidence type="ECO:0000256" key="3">
    <source>
        <dbReference type="ARBA" id="ARBA00022692"/>
    </source>
</evidence>
<evidence type="ECO:0000256" key="8">
    <source>
        <dbReference type="ARBA" id="ARBA00023315"/>
    </source>
</evidence>
<dbReference type="PANTHER" id="PTHR22883">
    <property type="entry name" value="ZINC FINGER DHHC DOMAIN CONTAINING PROTEIN"/>
    <property type="match status" value="1"/>
</dbReference>
<sequence length="311" mass="36035">MEPKTFLVEAGRLVLYSLYPLYMLYINFIFLGLFILDPKKFGDAGVLVLFIIFNIFQTFIIVYYILIFTSDSKSTQDIFPMTSDRKIERNFSNINPFIAEALQRGSIEKTHTCGICQTYKPPRCHHCSRCNKCYLKMDHHCLFLDVCIGFHNYKFFLQFLISNVIFIIFYVTIVDVDTSLTTNALDAETIVNLAISSTLSAIILVIFCLTLVFHLFLISNNETTIEFFAINSYLEGDHSYRHVFQEGPITQFSESKDRRHLNPYNLGTKENWKEIFGNSIKEWISPSFTSSGDGITFKKNTVEKDEIFFKI</sequence>
<dbReference type="OrthoDB" id="9909019at2759"/>
<organism evidence="12 13">
    <name type="scientific">Vittaforma corneae (strain ATCC 50505)</name>
    <name type="common">Microsporidian parasite</name>
    <name type="synonym">Nosema corneum</name>
    <dbReference type="NCBI Taxonomy" id="993615"/>
    <lineage>
        <taxon>Eukaryota</taxon>
        <taxon>Fungi</taxon>
        <taxon>Fungi incertae sedis</taxon>
        <taxon>Microsporidia</taxon>
        <taxon>Nosematidae</taxon>
        <taxon>Vittaforma</taxon>
    </lineage>
</organism>
<reference evidence="13" key="1">
    <citation type="submission" date="2011-05" db="EMBL/GenBank/DDBJ databases">
        <title>The genome sequence of Vittaforma corneae strain ATCC 50505.</title>
        <authorList>
            <consortium name="The Broad Institute Genome Sequencing Platform"/>
            <person name="Cuomo C."/>
            <person name="Didier E."/>
            <person name="Bowers L."/>
            <person name="Young S.K."/>
            <person name="Zeng Q."/>
            <person name="Gargeya S."/>
            <person name="Fitzgerald M."/>
            <person name="Haas B."/>
            <person name="Abouelleil A."/>
            <person name="Alvarado L."/>
            <person name="Arachchi H.M."/>
            <person name="Berlin A."/>
            <person name="Chapman S.B."/>
            <person name="Gearin G."/>
            <person name="Goldberg J."/>
            <person name="Griggs A."/>
            <person name="Gujja S."/>
            <person name="Hansen M."/>
            <person name="Heiman D."/>
            <person name="Howarth C."/>
            <person name="Larimer J."/>
            <person name="Lui A."/>
            <person name="MacDonald P.J.P."/>
            <person name="McCowen C."/>
            <person name="Montmayeur A."/>
            <person name="Murphy C."/>
            <person name="Neiman D."/>
            <person name="Pearson M."/>
            <person name="Priest M."/>
            <person name="Roberts A."/>
            <person name="Saif S."/>
            <person name="Shea T."/>
            <person name="Sisk P."/>
            <person name="Stolte C."/>
            <person name="Sykes S."/>
            <person name="Wortman J."/>
            <person name="Nusbaum C."/>
            <person name="Birren B."/>
        </authorList>
    </citation>
    <scope>NUCLEOTIDE SEQUENCE [LARGE SCALE GENOMIC DNA]</scope>
    <source>
        <strain evidence="13">ATCC 50505</strain>
    </source>
</reference>
<evidence type="ECO:0000256" key="10">
    <source>
        <dbReference type="RuleBase" id="RU079119"/>
    </source>
</evidence>
<dbReference type="InterPro" id="IPR039859">
    <property type="entry name" value="PFA4/ZDH16/20/ERF2-like"/>
</dbReference>
<comment type="catalytic activity">
    <reaction evidence="9 10">
        <text>L-cysteinyl-[protein] + hexadecanoyl-CoA = S-hexadecanoyl-L-cysteinyl-[protein] + CoA</text>
        <dbReference type="Rhea" id="RHEA:36683"/>
        <dbReference type="Rhea" id="RHEA-COMP:10131"/>
        <dbReference type="Rhea" id="RHEA-COMP:11032"/>
        <dbReference type="ChEBI" id="CHEBI:29950"/>
        <dbReference type="ChEBI" id="CHEBI:57287"/>
        <dbReference type="ChEBI" id="CHEBI:57379"/>
        <dbReference type="ChEBI" id="CHEBI:74151"/>
        <dbReference type="EC" id="2.3.1.225"/>
    </reaction>
</comment>
<evidence type="ECO:0000313" key="12">
    <source>
        <dbReference type="EMBL" id="ELA42438.1"/>
    </source>
</evidence>
<feature type="transmembrane region" description="Helical" evidence="10">
    <location>
        <begin position="193"/>
        <end position="218"/>
    </location>
</feature>
<dbReference type="GO" id="GO:0006612">
    <property type="term" value="P:protein targeting to membrane"/>
    <property type="evidence" value="ECO:0007669"/>
    <property type="project" value="TreeGrafter"/>
</dbReference>
<dbReference type="RefSeq" id="XP_007603989.1">
    <property type="nucleotide sequence ID" value="XM_007603927.1"/>
</dbReference>
<dbReference type="Proteomes" id="UP000011082">
    <property type="component" value="Unassembled WGS sequence"/>
</dbReference>
<dbReference type="VEuPathDB" id="MicrosporidiaDB:VICG_00537"/>
<evidence type="ECO:0000256" key="1">
    <source>
        <dbReference type="ARBA" id="ARBA00004141"/>
    </source>
</evidence>
<evidence type="ECO:0000256" key="4">
    <source>
        <dbReference type="ARBA" id="ARBA00022989"/>
    </source>
</evidence>
<evidence type="ECO:0000256" key="2">
    <source>
        <dbReference type="ARBA" id="ARBA00022679"/>
    </source>
</evidence>
<evidence type="ECO:0000313" key="13">
    <source>
        <dbReference type="Proteomes" id="UP000011082"/>
    </source>
</evidence>
<dbReference type="FunCoup" id="L2GNG6">
    <property type="interactions" value="44"/>
</dbReference>
<dbReference type="EMBL" id="JH370132">
    <property type="protein sequence ID" value="ELA42438.1"/>
    <property type="molecule type" value="Genomic_DNA"/>
</dbReference>
<feature type="transmembrane region" description="Helical" evidence="10">
    <location>
        <begin position="47"/>
        <end position="66"/>
    </location>
</feature>
<dbReference type="InParanoid" id="L2GNG6"/>
<evidence type="ECO:0000256" key="7">
    <source>
        <dbReference type="ARBA" id="ARBA00023288"/>
    </source>
</evidence>
<keyword evidence="3 10" id="KW-0812">Transmembrane</keyword>
<keyword evidence="7" id="KW-0449">Lipoprotein</keyword>